<dbReference type="Gramene" id="Ma06_t18970.1">
    <property type="protein sequence ID" value="Ma06_p18970.1"/>
    <property type="gene ID" value="Ma06_g18970"/>
</dbReference>
<dbReference type="OrthoDB" id="10401089at2759"/>
<sequence length="139" mass="16473">MFSDFQLLRRLYAFFRRIRNDGASLYRSFLFAYVEHIWVTRDNTEVDRIGQSLTLCQWTNDIRGNICANFEELREMFLQLLYEHIREESTPRSHKEFLSRSLRQWDSASSGTLCSPLNFLCLLFVQCSLVCLLGQSFHS</sequence>
<proteinExistence type="predicted"/>
<dbReference type="SUPFAM" id="SSF54001">
    <property type="entry name" value="Cysteine proteinases"/>
    <property type="match status" value="1"/>
</dbReference>
<accession>A0A804JHU8</accession>
<reference evidence="1" key="1">
    <citation type="submission" date="2021-05" db="UniProtKB">
        <authorList>
            <consortium name="EnsemblPlants"/>
        </authorList>
    </citation>
    <scope>IDENTIFICATION</scope>
    <source>
        <strain evidence="1">subsp. malaccensis</strain>
    </source>
</reference>
<dbReference type="Gene3D" id="1.20.1300.20">
    <property type="entry name" value="Peptidase C65 Otubain, subdomain 2"/>
    <property type="match status" value="1"/>
</dbReference>
<dbReference type="EnsemblPlants" id="Ma06_t18970.1">
    <property type="protein sequence ID" value="Ma06_p18970.1"/>
    <property type="gene ID" value="Ma06_g18970"/>
</dbReference>
<dbReference type="Pfam" id="PF10275">
    <property type="entry name" value="Peptidase_C65"/>
    <property type="match status" value="1"/>
</dbReference>
<dbReference type="InterPro" id="IPR019400">
    <property type="entry name" value="Peptidase_C65_otubain"/>
</dbReference>
<evidence type="ECO:0000313" key="2">
    <source>
        <dbReference type="Proteomes" id="UP000012960"/>
    </source>
</evidence>
<dbReference type="InParanoid" id="A0A804JHU8"/>
<evidence type="ECO:0000313" key="1">
    <source>
        <dbReference type="EnsemblPlants" id="Ma06_p18970.1"/>
    </source>
</evidence>
<dbReference type="InterPro" id="IPR042467">
    <property type="entry name" value="Peptidase_C65_otubain_sub2"/>
</dbReference>
<name>A0A804JHU8_MUSAM</name>
<dbReference type="InterPro" id="IPR038765">
    <property type="entry name" value="Papain-like_cys_pep_sf"/>
</dbReference>
<protein>
    <submittedName>
        <fullName evidence="1">Uncharacterized protein</fullName>
    </submittedName>
</protein>
<dbReference type="Proteomes" id="UP000012960">
    <property type="component" value="Unplaced"/>
</dbReference>
<keyword evidence="2" id="KW-1185">Reference proteome</keyword>
<dbReference type="AlphaFoldDB" id="A0A804JHU8"/>
<organism evidence="1 2">
    <name type="scientific">Musa acuminata subsp. malaccensis</name>
    <name type="common">Wild banana</name>
    <name type="synonym">Musa malaccensis</name>
    <dbReference type="NCBI Taxonomy" id="214687"/>
    <lineage>
        <taxon>Eukaryota</taxon>
        <taxon>Viridiplantae</taxon>
        <taxon>Streptophyta</taxon>
        <taxon>Embryophyta</taxon>
        <taxon>Tracheophyta</taxon>
        <taxon>Spermatophyta</taxon>
        <taxon>Magnoliopsida</taxon>
        <taxon>Liliopsida</taxon>
        <taxon>Zingiberales</taxon>
        <taxon>Musaceae</taxon>
        <taxon>Musa</taxon>
    </lineage>
</organism>